<dbReference type="InterPro" id="IPR015323">
    <property type="entry name" value="FlavoCytC_S_DH_flav-bd"/>
</dbReference>
<gene>
    <name evidence="6" type="primary">fccB-2_2</name>
    <name evidence="6" type="ORF">BLTE_08550</name>
</gene>
<dbReference type="InterPro" id="IPR023753">
    <property type="entry name" value="FAD/NAD-binding_dom"/>
</dbReference>
<feature type="domain" description="Flavocytochrome c sulphide dehydrogenase flavin-binding" evidence="4">
    <location>
        <begin position="358"/>
        <end position="429"/>
    </location>
</feature>
<dbReference type="Pfam" id="PF21706">
    <property type="entry name" value="FCSD_central"/>
    <property type="match status" value="1"/>
</dbReference>
<evidence type="ECO:0000313" key="6">
    <source>
        <dbReference type="EMBL" id="BBF92170.1"/>
    </source>
</evidence>
<dbReference type="SUPFAM" id="SSF51905">
    <property type="entry name" value="FAD/NAD(P)-binding domain"/>
    <property type="match status" value="2"/>
</dbReference>
<dbReference type="AlphaFoldDB" id="A0A348FXY7"/>
<dbReference type="SUPFAM" id="SSF55424">
    <property type="entry name" value="FAD/NAD-linked reductases, dimerisation (C-terminal) domain"/>
    <property type="match status" value="1"/>
</dbReference>
<dbReference type="OrthoDB" id="9802771at2"/>
<evidence type="ECO:0000259" key="5">
    <source>
        <dbReference type="Pfam" id="PF21706"/>
    </source>
</evidence>
<dbReference type="GO" id="GO:0050660">
    <property type="term" value="F:flavin adenine dinucleotide binding"/>
    <property type="evidence" value="ECO:0007669"/>
    <property type="project" value="InterPro"/>
</dbReference>
<dbReference type="KEGG" id="blag:BLTE_08550"/>
<dbReference type="Gene3D" id="3.90.760.10">
    <property type="entry name" value="Flavocytochrome c sulphide dehydrogenase, flavin-binding domain"/>
    <property type="match status" value="1"/>
</dbReference>
<feature type="domain" description="Sulfide dehydrogenase [flavocytochrome c] flavoprotein chain central" evidence="5">
    <location>
        <begin position="166"/>
        <end position="281"/>
    </location>
</feature>
<name>A0A348FXY7_9HYPH</name>
<dbReference type="RefSeq" id="WP_126397921.1">
    <property type="nucleotide sequence ID" value="NZ_AP018907.1"/>
</dbReference>
<sequence length="430" mass="46519">MIHISRRDFGRIALAGAATLAAPAIVNAKARGRLVIIGGGFGGASAARFARSAYPHIAVTLIEPQTSFVTCPYGNLLLEGRRTLTDITHSYDGLKRRGVKVIHDWADSIDPAGKKVKLRGGATIAYDKLIVSPGIAIRWGALSGYDRGAEEIFPHAWVPEKGEQVKLLRRQLAALPDGGVVGFAIPANPFRCPPGPYERISLIANYLKKHKPRAKILALDSKDAFSKQGLFQDAWSELYPGLIEWVPGSKDGKVVRVDVKEKIFETEFGTRHRIDVGNVIPPQSAARIAVDSGLVNETGWVPVNPYTFEAVATKDIHVIGDANIGGPLPKSGFIANSTSKQAVAAAIALLEGRELPKDPVYFNTCYSHVGDDYGISVVGVFRPSEKGFVETPNSGGVSPRGPLAEKREQRKLEARYADSWYASITRDAFS</sequence>
<dbReference type="Gene3D" id="3.50.50.60">
    <property type="entry name" value="FAD/NAD(P)-binding domain"/>
    <property type="match status" value="2"/>
</dbReference>
<dbReference type="InterPro" id="IPR037092">
    <property type="entry name" value="FlavoCytC_S_DH_flav-bd_sf"/>
</dbReference>
<evidence type="ECO:0000259" key="4">
    <source>
        <dbReference type="Pfam" id="PF09242"/>
    </source>
</evidence>
<evidence type="ECO:0000259" key="3">
    <source>
        <dbReference type="Pfam" id="PF07992"/>
    </source>
</evidence>
<evidence type="ECO:0000313" key="7">
    <source>
        <dbReference type="Proteomes" id="UP000266934"/>
    </source>
</evidence>
<dbReference type="InterPro" id="IPR016156">
    <property type="entry name" value="FAD/NAD-linked_Rdtase_dimer_sf"/>
</dbReference>
<dbReference type="PANTHER" id="PTHR43755:SF1">
    <property type="entry name" value="FAD-DEPENDENT PYRIDINE NUCLEOTIDE-DISULPHIDE OXIDOREDUCTASE"/>
    <property type="match status" value="1"/>
</dbReference>
<dbReference type="EMBL" id="AP018907">
    <property type="protein sequence ID" value="BBF92170.1"/>
    <property type="molecule type" value="Genomic_DNA"/>
</dbReference>
<dbReference type="Pfam" id="PF07992">
    <property type="entry name" value="Pyr_redox_2"/>
    <property type="match status" value="1"/>
</dbReference>
<reference evidence="6 7" key="1">
    <citation type="submission" date="2018-08" db="EMBL/GenBank/DDBJ databases">
        <title>Complete genome sequencing of Blastochloris tepida GI.</title>
        <authorList>
            <person name="Tsukatani Y."/>
            <person name="Mori H."/>
        </authorList>
    </citation>
    <scope>NUCLEOTIDE SEQUENCE [LARGE SCALE GENOMIC DNA]</scope>
    <source>
        <strain evidence="6 7">GI</strain>
    </source>
</reference>
<dbReference type="PROSITE" id="PS51318">
    <property type="entry name" value="TAT"/>
    <property type="match status" value="1"/>
</dbReference>
<dbReference type="Proteomes" id="UP000266934">
    <property type="component" value="Chromosome"/>
</dbReference>
<dbReference type="InterPro" id="IPR052541">
    <property type="entry name" value="SQRD"/>
</dbReference>
<accession>A0A348FXY7</accession>
<dbReference type="InterPro" id="IPR036188">
    <property type="entry name" value="FAD/NAD-bd_sf"/>
</dbReference>
<dbReference type="PANTHER" id="PTHR43755">
    <property type="match status" value="1"/>
</dbReference>
<evidence type="ECO:0000256" key="1">
    <source>
        <dbReference type="ARBA" id="ARBA00022630"/>
    </source>
</evidence>
<dbReference type="InterPro" id="IPR006311">
    <property type="entry name" value="TAT_signal"/>
</dbReference>
<evidence type="ECO:0000256" key="2">
    <source>
        <dbReference type="ARBA" id="ARBA00022827"/>
    </source>
</evidence>
<keyword evidence="2" id="KW-0274">FAD</keyword>
<keyword evidence="1" id="KW-0285">Flavoprotein</keyword>
<feature type="domain" description="FAD/NAD(P)-binding" evidence="3">
    <location>
        <begin position="33"/>
        <end position="136"/>
    </location>
</feature>
<organism evidence="6 7">
    <name type="scientific">Blastochloris tepida</name>
    <dbReference type="NCBI Taxonomy" id="2233851"/>
    <lineage>
        <taxon>Bacteria</taxon>
        <taxon>Pseudomonadati</taxon>
        <taxon>Pseudomonadota</taxon>
        <taxon>Alphaproteobacteria</taxon>
        <taxon>Hyphomicrobiales</taxon>
        <taxon>Blastochloridaceae</taxon>
        <taxon>Blastochloris</taxon>
    </lineage>
</organism>
<proteinExistence type="predicted"/>
<dbReference type="GO" id="GO:0016491">
    <property type="term" value="F:oxidoreductase activity"/>
    <property type="evidence" value="ECO:0007669"/>
    <property type="project" value="InterPro"/>
</dbReference>
<dbReference type="Pfam" id="PF09242">
    <property type="entry name" value="FCSD-flav_bind"/>
    <property type="match status" value="1"/>
</dbReference>
<dbReference type="InterPro" id="IPR049386">
    <property type="entry name" value="FCSD_central"/>
</dbReference>
<protein>
    <submittedName>
        <fullName evidence="6">Cytochrome c</fullName>
    </submittedName>
</protein>
<keyword evidence="7" id="KW-1185">Reference proteome</keyword>